<sequence>MSDDDYMDDDDYELEYSDDQESEPDVGLENQYYQAKSSKGDGNLKEAIDGMKKVLELEDIPGEWGFKALKQLVKMSFKLCDYENMLVYYKKLLTYIRGAVTNNYSEKSINAILDYISTAKQRDLLRQFYEITLVVLEEINNDRLWFKTKLKLGNMFMDCKDFVNLQSIATELRGACNSKGPEFEARMGNQLLEMYALEVEMYSALGNNKALRAIYEHAIRINAGMSHPMITGAIRECGGKMHLRNGDFAKAHSDFFAAFKCFDETGNIRRILCLKYCVLTCMLINSDINPFDSQEAKPFKNDKEIIAMTGLVEAYQNNSLREFEKVISENREDFNKDDFIRENIAELLDNVRIHCLGSFIKTFQKVRLSYLAKYINVDEEKIMILIKRLILSNKDIGFKLDEINNLLVRIEDDYEFGEKQKFFQDNCDSLMNAFDHLMSRGVIKVNKPKTRQ</sequence>
<dbReference type="WBParaSite" id="RSKR_0000038700.1">
    <property type="protein sequence ID" value="RSKR_0000038700.1"/>
    <property type="gene ID" value="RSKR_0000038700"/>
</dbReference>
<name>A0AC35TGW1_9BILA</name>
<protein>
    <submittedName>
        <fullName evidence="2">COP9 signalosome complex subunit 2</fullName>
    </submittedName>
</protein>
<dbReference type="Proteomes" id="UP000095286">
    <property type="component" value="Unplaced"/>
</dbReference>
<organism evidence="1 2">
    <name type="scientific">Rhabditophanes sp. KR3021</name>
    <dbReference type="NCBI Taxonomy" id="114890"/>
    <lineage>
        <taxon>Eukaryota</taxon>
        <taxon>Metazoa</taxon>
        <taxon>Ecdysozoa</taxon>
        <taxon>Nematoda</taxon>
        <taxon>Chromadorea</taxon>
        <taxon>Rhabditida</taxon>
        <taxon>Tylenchina</taxon>
        <taxon>Panagrolaimomorpha</taxon>
        <taxon>Strongyloidoidea</taxon>
        <taxon>Alloionematidae</taxon>
        <taxon>Rhabditophanes</taxon>
    </lineage>
</organism>
<evidence type="ECO:0000313" key="1">
    <source>
        <dbReference type="Proteomes" id="UP000095286"/>
    </source>
</evidence>
<proteinExistence type="predicted"/>
<reference evidence="2" key="1">
    <citation type="submission" date="2016-11" db="UniProtKB">
        <authorList>
            <consortium name="WormBaseParasite"/>
        </authorList>
    </citation>
    <scope>IDENTIFICATION</scope>
    <source>
        <strain evidence="2">KR3021</strain>
    </source>
</reference>
<accession>A0AC35TGW1</accession>
<evidence type="ECO:0000313" key="2">
    <source>
        <dbReference type="WBParaSite" id="RSKR_0000038700.1"/>
    </source>
</evidence>